<evidence type="ECO:0000313" key="3">
    <source>
        <dbReference type="EMBL" id="OAT68807.1"/>
    </source>
</evidence>
<reference evidence="3 4" key="1">
    <citation type="submission" date="2016-01" db="EMBL/GenBank/DDBJ databases">
        <title>Mycobacterium immunogenum strain CD11_6 genome sequencing and assembly.</title>
        <authorList>
            <person name="Kaur G."/>
            <person name="Nair G.R."/>
            <person name="Mayilraj S."/>
        </authorList>
    </citation>
    <scope>NUCLEOTIDE SEQUENCE [LARGE SCALE GENOMIC DNA]</scope>
    <source>
        <strain evidence="3 4">CD11-6</strain>
    </source>
</reference>
<keyword evidence="1" id="KW-0472">Membrane</keyword>
<comment type="caution">
    <text evidence="3">The sequence shown here is derived from an EMBL/GenBank/DDBJ whole genome shotgun (WGS) entry which is preliminary data.</text>
</comment>
<feature type="domain" description="VanZ-like" evidence="2">
    <location>
        <begin position="65"/>
        <end position="165"/>
    </location>
</feature>
<dbReference type="Pfam" id="PF04892">
    <property type="entry name" value="VanZ"/>
    <property type="match status" value="1"/>
</dbReference>
<organism evidence="3 4">
    <name type="scientific">Mycobacteroides immunogenum</name>
    <dbReference type="NCBI Taxonomy" id="83262"/>
    <lineage>
        <taxon>Bacteria</taxon>
        <taxon>Bacillati</taxon>
        <taxon>Actinomycetota</taxon>
        <taxon>Actinomycetes</taxon>
        <taxon>Mycobacteriales</taxon>
        <taxon>Mycobacteriaceae</taxon>
        <taxon>Mycobacteroides</taxon>
    </lineage>
</organism>
<sequence>MWGTWERWGSVWIIALGALPVAVLLAVVCALWRKHTGWPPRWAWISSFSEIGAVAGTVPWLWMILTPTGGTRRIQWMPLGDLISLRAADAATVIEQVGGNLLVFAAAGYLLPIRFRIGPWGVIGLAAAGSATVELLQYVLAIGRVSSIDDVILNAAGAGLAALLSRPCWRRRPDSAPGP</sequence>
<evidence type="ECO:0000256" key="1">
    <source>
        <dbReference type="SAM" id="Phobius"/>
    </source>
</evidence>
<feature type="transmembrane region" description="Helical" evidence="1">
    <location>
        <begin position="12"/>
        <end position="32"/>
    </location>
</feature>
<proteinExistence type="predicted"/>
<dbReference type="EMBL" id="LQYE01000012">
    <property type="protein sequence ID" value="OAT68807.1"/>
    <property type="molecule type" value="Genomic_DNA"/>
</dbReference>
<dbReference type="InterPro" id="IPR006976">
    <property type="entry name" value="VanZ-like"/>
</dbReference>
<gene>
    <name evidence="3" type="ORF">AWB85_07450</name>
</gene>
<evidence type="ECO:0000259" key="2">
    <source>
        <dbReference type="Pfam" id="PF04892"/>
    </source>
</evidence>
<protein>
    <recommendedName>
        <fullName evidence="2">VanZ-like domain-containing protein</fullName>
    </recommendedName>
</protein>
<dbReference type="RefSeq" id="WP_064629751.1">
    <property type="nucleotide sequence ID" value="NZ_LQYE01000012.1"/>
</dbReference>
<feature type="transmembrane region" description="Helical" evidence="1">
    <location>
        <begin position="117"/>
        <end position="139"/>
    </location>
</feature>
<keyword evidence="1" id="KW-0812">Transmembrane</keyword>
<feature type="transmembrane region" description="Helical" evidence="1">
    <location>
        <begin position="85"/>
        <end position="110"/>
    </location>
</feature>
<name>A0A179VB16_9MYCO</name>
<dbReference type="AlphaFoldDB" id="A0A179VB16"/>
<dbReference type="Proteomes" id="UP000186919">
    <property type="component" value="Unassembled WGS sequence"/>
</dbReference>
<evidence type="ECO:0000313" key="4">
    <source>
        <dbReference type="Proteomes" id="UP000186919"/>
    </source>
</evidence>
<accession>A0A179VB16</accession>
<keyword evidence="1" id="KW-1133">Transmembrane helix</keyword>
<feature type="transmembrane region" description="Helical" evidence="1">
    <location>
        <begin position="44"/>
        <end position="65"/>
    </location>
</feature>